<name>A0ABP4XLJ4_9ACTN</name>
<accession>A0ABP4XLJ4</accession>
<organism evidence="2 3">
    <name type="scientific">Luedemannella flava</name>
    <dbReference type="NCBI Taxonomy" id="349316"/>
    <lineage>
        <taxon>Bacteria</taxon>
        <taxon>Bacillati</taxon>
        <taxon>Actinomycetota</taxon>
        <taxon>Actinomycetes</taxon>
        <taxon>Micromonosporales</taxon>
        <taxon>Micromonosporaceae</taxon>
        <taxon>Luedemannella</taxon>
    </lineage>
</organism>
<protein>
    <submittedName>
        <fullName evidence="2">Uncharacterized protein</fullName>
    </submittedName>
</protein>
<evidence type="ECO:0000256" key="1">
    <source>
        <dbReference type="SAM" id="MobiDB-lite"/>
    </source>
</evidence>
<feature type="region of interest" description="Disordered" evidence="1">
    <location>
        <begin position="61"/>
        <end position="137"/>
    </location>
</feature>
<dbReference type="Proteomes" id="UP001500218">
    <property type="component" value="Unassembled WGS sequence"/>
</dbReference>
<proteinExistence type="predicted"/>
<reference evidence="3" key="1">
    <citation type="journal article" date="2019" name="Int. J. Syst. Evol. Microbiol.">
        <title>The Global Catalogue of Microorganisms (GCM) 10K type strain sequencing project: providing services to taxonomists for standard genome sequencing and annotation.</title>
        <authorList>
            <consortium name="The Broad Institute Genomics Platform"/>
            <consortium name="The Broad Institute Genome Sequencing Center for Infectious Disease"/>
            <person name="Wu L."/>
            <person name="Ma J."/>
        </authorList>
    </citation>
    <scope>NUCLEOTIDE SEQUENCE [LARGE SCALE GENOMIC DNA]</scope>
    <source>
        <strain evidence="3">JCM 13250</strain>
    </source>
</reference>
<comment type="caution">
    <text evidence="2">The sequence shown here is derived from an EMBL/GenBank/DDBJ whole genome shotgun (WGS) entry which is preliminary data.</text>
</comment>
<feature type="compositionally biased region" description="Acidic residues" evidence="1">
    <location>
        <begin position="88"/>
        <end position="111"/>
    </location>
</feature>
<evidence type="ECO:0000313" key="2">
    <source>
        <dbReference type="EMBL" id="GAA1787397.1"/>
    </source>
</evidence>
<dbReference type="RefSeq" id="WP_344126096.1">
    <property type="nucleotide sequence ID" value="NZ_BAAALT010000013.1"/>
</dbReference>
<gene>
    <name evidence="2" type="ORF">GCM10009682_06760</name>
</gene>
<dbReference type="EMBL" id="BAAALT010000013">
    <property type="protein sequence ID" value="GAA1787397.1"/>
    <property type="molecule type" value="Genomic_DNA"/>
</dbReference>
<sequence>MNEFFAVLLVLLLAVSGYVAGRMHGQYSYHVGYRFGYRHGYYDGDRASWNRRRRELQNAVASVMRQPETPRQPGPPGGTTYASSAYTDVDEPETPGDEDTEVIAEAPDDPGESVTAERAARPRRPRGWPGASSVRRA</sequence>
<keyword evidence="3" id="KW-1185">Reference proteome</keyword>
<evidence type="ECO:0000313" key="3">
    <source>
        <dbReference type="Proteomes" id="UP001500218"/>
    </source>
</evidence>